<dbReference type="SUPFAM" id="SSF56059">
    <property type="entry name" value="Glutathione synthetase ATP-binding domain-like"/>
    <property type="match status" value="1"/>
</dbReference>
<reference evidence="1 2" key="1">
    <citation type="submission" date="2019-06" db="EMBL/GenBank/DDBJ databases">
        <title>Whole genome shotgun sequence of Brevibacillus agri NBRC 15538.</title>
        <authorList>
            <person name="Hosoyama A."/>
            <person name="Uohara A."/>
            <person name="Ohji S."/>
            <person name="Ichikawa N."/>
        </authorList>
    </citation>
    <scope>NUCLEOTIDE SEQUENCE [LARGE SCALE GENOMIC DNA]</scope>
    <source>
        <strain evidence="1 2">NBRC 15538</strain>
    </source>
</reference>
<dbReference type="Pfam" id="PF14398">
    <property type="entry name" value="ATPgrasp_YheCD"/>
    <property type="match status" value="1"/>
</dbReference>
<name>A0ABQ0ST79_9BACL</name>
<dbReference type="Gene3D" id="3.30.470.20">
    <property type="entry name" value="ATP-grasp fold, B domain"/>
    <property type="match status" value="1"/>
</dbReference>
<organism evidence="1 2">
    <name type="scientific">Brevibacillus agri</name>
    <dbReference type="NCBI Taxonomy" id="51101"/>
    <lineage>
        <taxon>Bacteria</taxon>
        <taxon>Bacillati</taxon>
        <taxon>Bacillota</taxon>
        <taxon>Bacilli</taxon>
        <taxon>Bacillales</taxon>
        <taxon>Paenibacillaceae</taxon>
        <taxon>Brevibacillus</taxon>
    </lineage>
</organism>
<dbReference type="InterPro" id="IPR026838">
    <property type="entry name" value="YheC/D"/>
</dbReference>
<evidence type="ECO:0008006" key="3">
    <source>
        <dbReference type="Google" id="ProtNLM"/>
    </source>
</evidence>
<keyword evidence="2" id="KW-1185">Reference proteome</keyword>
<dbReference type="Proteomes" id="UP000317180">
    <property type="component" value="Unassembled WGS sequence"/>
</dbReference>
<evidence type="ECO:0000313" key="2">
    <source>
        <dbReference type="Proteomes" id="UP000317180"/>
    </source>
</evidence>
<sequence>MQKGEVSNLISSSKWSLHQFFSKSPHIRPYLPPTDLYQPALLEPYLAKYTTVYIKPTRTHMGKGIMRVLQTADGYQFVKERGEPVRVASLAELKQQLARQCTEKNYIIQKGLDLAELNGRPYDIRVMMMRNGLGKWQYAGMLAKVAGADSVITNVARGGGYAVTVPHALSKSQAVAPEKIKEVVSRLIRVSHRVCAHFNKYRHSAQIGVDFAIDKAGQLSIIEVNYDFPSHALFAKLKDKTYFRTIKRLHFQYKNRGKRKKKNV</sequence>
<proteinExistence type="predicted"/>
<comment type="caution">
    <text evidence="1">The sequence shown here is derived from an EMBL/GenBank/DDBJ whole genome shotgun (WGS) entry which is preliminary data.</text>
</comment>
<accession>A0ABQ0ST79</accession>
<protein>
    <recommendedName>
        <fullName evidence="3">YheC/YheD family protein</fullName>
    </recommendedName>
</protein>
<dbReference type="EMBL" id="BJOD01000034">
    <property type="protein sequence ID" value="GED27097.1"/>
    <property type="molecule type" value="Genomic_DNA"/>
</dbReference>
<gene>
    <name evidence="1" type="ORF">BAG01nite_31990</name>
</gene>
<evidence type="ECO:0000313" key="1">
    <source>
        <dbReference type="EMBL" id="GED27097.1"/>
    </source>
</evidence>